<gene>
    <name evidence="3" type="ORF">ESCO_001261</name>
</gene>
<dbReference type="Proteomes" id="UP000053831">
    <property type="component" value="Unassembled WGS sequence"/>
</dbReference>
<protein>
    <submittedName>
        <fullName evidence="3">3-methylitaconate isomerase</fullName>
    </submittedName>
</protein>
<comment type="similarity">
    <text evidence="1">Belongs to the PrpF family.</text>
</comment>
<dbReference type="EMBL" id="LGSR01000020">
    <property type="protein sequence ID" value="KOS18776.1"/>
    <property type="molecule type" value="Genomic_DNA"/>
</dbReference>
<dbReference type="Pfam" id="PF04303">
    <property type="entry name" value="PrpF"/>
    <property type="match status" value="1"/>
</dbReference>
<evidence type="ECO:0000256" key="2">
    <source>
        <dbReference type="ARBA" id="ARBA00023235"/>
    </source>
</evidence>
<dbReference type="Gene3D" id="3.10.310.10">
    <property type="entry name" value="Diaminopimelate Epimerase, Chain A, domain 1"/>
    <property type="match status" value="2"/>
</dbReference>
<reference evidence="3 4" key="1">
    <citation type="submission" date="2015-07" db="EMBL/GenBank/DDBJ databases">
        <title>The genome of the fungus Escovopsis weberi, a specialized disease agent of ant agriculture.</title>
        <authorList>
            <person name="de Man T.J."/>
            <person name="Stajich J.E."/>
            <person name="Kubicek C.P."/>
            <person name="Chenthamara K."/>
            <person name="Atanasova L."/>
            <person name="Druzhinina I.S."/>
            <person name="Birnbaum S."/>
            <person name="Barribeau S.M."/>
            <person name="Teiling C."/>
            <person name="Suen G."/>
            <person name="Currie C."/>
            <person name="Gerardo N.M."/>
        </authorList>
    </citation>
    <scope>NUCLEOTIDE SEQUENCE [LARGE SCALE GENOMIC DNA]</scope>
</reference>
<keyword evidence="2 3" id="KW-0413">Isomerase</keyword>
<dbReference type="InterPro" id="IPR007400">
    <property type="entry name" value="PrpF-like"/>
</dbReference>
<dbReference type="AlphaFoldDB" id="A0A0M8MT03"/>
<keyword evidence="4" id="KW-1185">Reference proteome</keyword>
<organism evidence="3 4">
    <name type="scientific">Escovopsis weberi</name>
    <dbReference type="NCBI Taxonomy" id="150374"/>
    <lineage>
        <taxon>Eukaryota</taxon>
        <taxon>Fungi</taxon>
        <taxon>Dikarya</taxon>
        <taxon>Ascomycota</taxon>
        <taxon>Pezizomycotina</taxon>
        <taxon>Sordariomycetes</taxon>
        <taxon>Hypocreomycetidae</taxon>
        <taxon>Hypocreales</taxon>
        <taxon>Hypocreaceae</taxon>
        <taxon>Escovopsis</taxon>
    </lineage>
</organism>
<dbReference type="GO" id="GO:0016853">
    <property type="term" value="F:isomerase activity"/>
    <property type="evidence" value="ECO:0007669"/>
    <property type="project" value="UniProtKB-KW"/>
</dbReference>
<comment type="caution">
    <text evidence="3">The sequence shown here is derived from an EMBL/GenBank/DDBJ whole genome shotgun (WGS) entry which is preliminary data.</text>
</comment>
<dbReference type="PANTHER" id="PTHR43709">
    <property type="entry name" value="ACONITATE ISOMERASE-RELATED"/>
    <property type="match status" value="1"/>
</dbReference>
<evidence type="ECO:0000313" key="3">
    <source>
        <dbReference type="EMBL" id="KOS18776.1"/>
    </source>
</evidence>
<dbReference type="STRING" id="150374.A0A0M8MT03"/>
<dbReference type="OrthoDB" id="10267539at2759"/>
<proteinExistence type="inferred from homology"/>
<dbReference type="PANTHER" id="PTHR43709:SF2">
    <property type="entry name" value="DUF453 DOMAIN PROTEIN (AFU_ORTHOLOGUE AFUA_6G00360)"/>
    <property type="match status" value="1"/>
</dbReference>
<name>A0A0M8MT03_ESCWE</name>
<evidence type="ECO:0000256" key="1">
    <source>
        <dbReference type="ARBA" id="ARBA00007673"/>
    </source>
</evidence>
<accession>A0A0M8MT03</accession>
<dbReference type="SUPFAM" id="SSF54506">
    <property type="entry name" value="Diaminopimelate epimerase-like"/>
    <property type="match status" value="2"/>
</dbReference>
<sequence length="329" mass="34397">MGSPDPHGRQLNGLGSGLSSTSKVVILGPPSPGAGADVEFTFVQVGIKDGALDVAGNCGNMSSIAGPAAWDMGLVPRENACPLETDGEGRSWATVRIFNTNTNKTIMSRFRVQGDPPIYCPEGDYEMDGVPGKQSSITLSFLNPEGSKTGKALPTGNPVDELRLPEGNSISASLVDVGNPGVFVSAQHLGLDDTITPQVVEANSALKSRLEQIRRAGASKMGLDPNTESIPKIAVLLPPTGSVDLRCAALSMGQAHKAVPLTLALCLGAAMRIPGTIAHGLTRKLEKDVLRIGHPSGTVDVGIKTSNETIEVAQLLRTARVLMKGLLYY</sequence>
<evidence type="ECO:0000313" key="4">
    <source>
        <dbReference type="Proteomes" id="UP000053831"/>
    </source>
</evidence>